<dbReference type="AlphaFoldDB" id="A0AA39LQJ5"/>
<comment type="subcellular location">
    <subcellularLocation>
        <location evidence="1">Nucleus</location>
    </subcellularLocation>
</comment>
<evidence type="ECO:0000256" key="3">
    <source>
        <dbReference type="ARBA" id="ARBA00023242"/>
    </source>
</evidence>
<evidence type="ECO:0000256" key="1">
    <source>
        <dbReference type="ARBA" id="ARBA00004123"/>
    </source>
</evidence>
<evidence type="ECO:0000256" key="4">
    <source>
        <dbReference type="SAM" id="MobiDB-lite"/>
    </source>
</evidence>
<keyword evidence="2" id="KW-0677">Repeat</keyword>
<dbReference type="SMART" id="SM00246">
    <property type="entry name" value="WH2"/>
    <property type="match status" value="3"/>
</dbReference>
<feature type="region of interest" description="Disordered" evidence="4">
    <location>
        <begin position="384"/>
        <end position="414"/>
    </location>
</feature>
<feature type="compositionally biased region" description="Polar residues" evidence="4">
    <location>
        <begin position="253"/>
        <end position="271"/>
    </location>
</feature>
<name>A0AA39LQJ5_9BILA</name>
<dbReference type="PROSITE" id="PS50108">
    <property type="entry name" value="CRIB"/>
    <property type="match status" value="1"/>
</dbReference>
<keyword evidence="3" id="KW-0539">Nucleus</keyword>
<accession>A0AA39LQJ5</accession>
<dbReference type="Gene3D" id="3.90.810.10">
    <property type="entry name" value="CRIB domain"/>
    <property type="match status" value="1"/>
</dbReference>
<evidence type="ECO:0000259" key="7">
    <source>
        <dbReference type="PROSITE" id="PS51082"/>
    </source>
</evidence>
<feature type="domain" description="CRIB" evidence="5">
    <location>
        <begin position="314"/>
        <end position="327"/>
    </location>
</feature>
<sequence length="680" mass="75221">MQGDGSRYGTVIGLPDSSQTQIAFAPLEGGEVECRATALIGSNQVGRTCQIRAKFVQLVSSSRRGHQCRFFFCCKYLVMNYANRRGNKTDPGRSKNRKPRPPNTGSKRLTNSENEQLFALMDRSSSVSLRAGQITLRTTRGGDCSRWAARGEGTLVFAKDYRRRLYALQLWDIRNQRCLWEHKLFEQFHVQCDPNHDNLITFEGESCTYGLDFLYSDEAASFQTFFDRYKMQLQSTDRKKPAYTASLERDLNVPNSPSSSIERFSSTASSTHNHDHNNGNTMFGITRLMQNLASLTPSVRRKEEKKQKIRKMDISDPQKFEHKAHIGFTGNGAQLKTVLHKNSVDDSVKDILRAAGHNPEQMCKDDLRFASEFVSKYQLVDKNSNDRELPSHHSPVKNRIGRSSSSVGAYTGMPPRTATMLLSAKSYRPKGRPTPPPPPPPMPRERAVSLSPASATPAEPPAHYLPIPAPRSSPATSNAPLTLLEEIRAGTQLKTMIKRRKSATRPVISPPPPPTPSAVPCPCKATTELSADLQVEIRSKKMPQPANRTSVTPVSGATGPPPPPPCPPPPPLVLRSARSQRNNLLEEIKTAQALKPVGKITRSATIATSCGRDDMMLQIRQGVKLKPVVPEERPKPTVSNMGFLAGALARALAERRDKVISPSSDSQSETDHGDSEWDEA</sequence>
<dbReference type="Gene3D" id="6.10.280.150">
    <property type="match status" value="1"/>
</dbReference>
<feature type="compositionally biased region" description="Basic and acidic residues" evidence="4">
    <location>
        <begin position="669"/>
        <end position="680"/>
    </location>
</feature>
<dbReference type="InterPro" id="IPR036936">
    <property type="entry name" value="CRIB_dom_sf"/>
</dbReference>
<dbReference type="InterPro" id="IPR000095">
    <property type="entry name" value="CRIB_dom"/>
</dbReference>
<feature type="region of interest" description="Disordered" evidence="4">
    <location>
        <begin position="85"/>
        <end position="111"/>
    </location>
</feature>
<dbReference type="PROSITE" id="PS51082">
    <property type="entry name" value="WH2"/>
    <property type="match status" value="1"/>
</dbReference>
<dbReference type="Pfam" id="PF00568">
    <property type="entry name" value="WH1"/>
    <property type="match status" value="1"/>
</dbReference>
<dbReference type="InterPro" id="IPR003124">
    <property type="entry name" value="WH2_dom"/>
</dbReference>
<feature type="region of interest" description="Disordered" evidence="4">
    <location>
        <begin position="426"/>
        <end position="477"/>
    </location>
</feature>
<feature type="compositionally biased region" description="Polar residues" evidence="4">
    <location>
        <begin position="546"/>
        <end position="555"/>
    </location>
</feature>
<dbReference type="PROSITE" id="PS50229">
    <property type="entry name" value="WH1"/>
    <property type="match status" value="1"/>
</dbReference>
<dbReference type="GO" id="GO:0003779">
    <property type="term" value="F:actin binding"/>
    <property type="evidence" value="ECO:0007669"/>
    <property type="project" value="InterPro"/>
</dbReference>
<feature type="compositionally biased region" description="Pro residues" evidence="4">
    <location>
        <begin position="432"/>
        <end position="442"/>
    </location>
</feature>
<keyword evidence="9" id="KW-1185">Reference proteome</keyword>
<dbReference type="GO" id="GO:0005634">
    <property type="term" value="C:nucleus"/>
    <property type="evidence" value="ECO:0007669"/>
    <property type="project" value="UniProtKB-SubCell"/>
</dbReference>
<evidence type="ECO:0000259" key="6">
    <source>
        <dbReference type="PROSITE" id="PS50229"/>
    </source>
</evidence>
<feature type="compositionally biased region" description="Pro residues" evidence="4">
    <location>
        <begin position="508"/>
        <end position="519"/>
    </location>
</feature>
<dbReference type="EMBL" id="JAUCMV010000004">
    <property type="protein sequence ID" value="KAK0406441.1"/>
    <property type="molecule type" value="Genomic_DNA"/>
</dbReference>
<feature type="domain" description="WH2" evidence="7">
    <location>
        <begin position="611"/>
        <end position="628"/>
    </location>
</feature>
<feature type="compositionally biased region" description="Pro residues" evidence="4">
    <location>
        <begin position="559"/>
        <end position="571"/>
    </location>
</feature>
<comment type="caution">
    <text evidence="8">The sequence shown here is derived from an EMBL/GenBank/DDBJ whole genome shotgun (WGS) entry which is preliminary data.</text>
</comment>
<feature type="region of interest" description="Disordered" evidence="4">
    <location>
        <begin position="250"/>
        <end position="278"/>
    </location>
</feature>
<evidence type="ECO:0000256" key="2">
    <source>
        <dbReference type="ARBA" id="ARBA00022737"/>
    </source>
</evidence>
<protein>
    <recommendedName>
        <fullName evidence="10">WH1 domain-containing protein</fullName>
    </recommendedName>
</protein>
<gene>
    <name evidence="8" type="ORF">QR680_018573</name>
</gene>
<feature type="region of interest" description="Disordered" evidence="4">
    <location>
        <begin position="656"/>
        <end position="680"/>
    </location>
</feature>
<organism evidence="8 9">
    <name type="scientific">Steinernema hermaphroditum</name>
    <dbReference type="NCBI Taxonomy" id="289476"/>
    <lineage>
        <taxon>Eukaryota</taxon>
        <taxon>Metazoa</taxon>
        <taxon>Ecdysozoa</taxon>
        <taxon>Nematoda</taxon>
        <taxon>Chromadorea</taxon>
        <taxon>Rhabditida</taxon>
        <taxon>Tylenchina</taxon>
        <taxon>Panagrolaimomorpha</taxon>
        <taxon>Strongyloidoidea</taxon>
        <taxon>Steinernematidae</taxon>
        <taxon>Steinernema</taxon>
    </lineage>
</organism>
<feature type="domain" description="WH1" evidence="6">
    <location>
        <begin position="121"/>
        <end position="233"/>
    </location>
</feature>
<proteinExistence type="predicted"/>
<dbReference type="InterPro" id="IPR011993">
    <property type="entry name" value="PH-like_dom_sf"/>
</dbReference>
<evidence type="ECO:0000313" key="9">
    <source>
        <dbReference type="Proteomes" id="UP001175271"/>
    </source>
</evidence>
<evidence type="ECO:0000313" key="8">
    <source>
        <dbReference type="EMBL" id="KAK0406441.1"/>
    </source>
</evidence>
<evidence type="ECO:0000259" key="5">
    <source>
        <dbReference type="PROSITE" id="PS50108"/>
    </source>
</evidence>
<reference evidence="8" key="1">
    <citation type="submission" date="2023-06" db="EMBL/GenBank/DDBJ databases">
        <title>Genomic analysis of the entomopathogenic nematode Steinernema hermaphroditum.</title>
        <authorList>
            <person name="Schwarz E.M."/>
            <person name="Heppert J.K."/>
            <person name="Baniya A."/>
            <person name="Schwartz H.T."/>
            <person name="Tan C.-H."/>
            <person name="Antoshechkin I."/>
            <person name="Sternberg P.W."/>
            <person name="Goodrich-Blair H."/>
            <person name="Dillman A.R."/>
        </authorList>
    </citation>
    <scope>NUCLEOTIDE SEQUENCE</scope>
    <source>
        <strain evidence="8">PS9179</strain>
        <tissue evidence="8">Whole animal</tissue>
    </source>
</reference>
<dbReference type="Gene3D" id="2.30.29.30">
    <property type="entry name" value="Pleckstrin-homology domain (PH domain)/Phosphotyrosine-binding domain (PTB)"/>
    <property type="match status" value="1"/>
</dbReference>
<evidence type="ECO:0008006" key="10">
    <source>
        <dbReference type="Google" id="ProtNLM"/>
    </source>
</evidence>
<feature type="region of interest" description="Disordered" evidence="4">
    <location>
        <begin position="537"/>
        <end position="571"/>
    </location>
</feature>
<feature type="region of interest" description="Disordered" evidence="4">
    <location>
        <begin position="499"/>
        <end position="521"/>
    </location>
</feature>
<dbReference type="Proteomes" id="UP001175271">
    <property type="component" value="Unassembled WGS sequence"/>
</dbReference>
<dbReference type="Pfam" id="PF02205">
    <property type="entry name" value="WH2"/>
    <property type="match status" value="1"/>
</dbReference>
<dbReference type="InterPro" id="IPR000697">
    <property type="entry name" value="WH1/EVH1_dom"/>
</dbReference>
<dbReference type="SUPFAM" id="SSF50729">
    <property type="entry name" value="PH domain-like"/>
    <property type="match status" value="1"/>
</dbReference>